<name>A1VT94_POLNA</name>
<proteinExistence type="predicted"/>
<dbReference type="Gene3D" id="3.10.100.10">
    <property type="entry name" value="Mannose-Binding Protein A, subunit A"/>
    <property type="match status" value="1"/>
</dbReference>
<evidence type="ECO:0000313" key="2">
    <source>
        <dbReference type="EMBL" id="ABM38872.1"/>
    </source>
</evidence>
<dbReference type="RefSeq" id="WP_011802942.1">
    <property type="nucleotide sequence ID" value="NC_008781.1"/>
</dbReference>
<dbReference type="EMBL" id="CP000529">
    <property type="protein sequence ID" value="ABM38872.1"/>
    <property type="molecule type" value="Genomic_DNA"/>
</dbReference>
<dbReference type="Proteomes" id="UP000000644">
    <property type="component" value="Chromosome"/>
</dbReference>
<evidence type="ECO:0000313" key="3">
    <source>
        <dbReference type="Proteomes" id="UP000000644"/>
    </source>
</evidence>
<evidence type="ECO:0000256" key="1">
    <source>
        <dbReference type="SAM" id="SignalP"/>
    </source>
</evidence>
<dbReference type="InterPro" id="IPR016187">
    <property type="entry name" value="CTDL_fold"/>
</dbReference>
<dbReference type="AlphaFoldDB" id="A1VT94"/>
<feature type="chain" id="PRO_5002639837" description="Lectin" evidence="1">
    <location>
        <begin position="21"/>
        <end position="223"/>
    </location>
</feature>
<dbReference type="STRING" id="365044.Pnap_3576"/>
<dbReference type="HOGENOM" id="CLU_053138_0_0_4"/>
<dbReference type="PROSITE" id="PS51257">
    <property type="entry name" value="PROKAR_LIPOPROTEIN"/>
    <property type="match status" value="1"/>
</dbReference>
<dbReference type="eggNOG" id="ENOG502ZBM7">
    <property type="taxonomic scope" value="Bacteria"/>
</dbReference>
<dbReference type="SUPFAM" id="SSF56436">
    <property type="entry name" value="C-type lectin-like"/>
    <property type="match status" value="1"/>
</dbReference>
<dbReference type="InterPro" id="IPR016186">
    <property type="entry name" value="C-type_lectin-like/link_sf"/>
</dbReference>
<reference evidence="3" key="1">
    <citation type="journal article" date="2009" name="Environ. Microbiol.">
        <title>The genome of Polaromonas naphthalenivorans strain CJ2, isolated from coal tar-contaminated sediment, reveals physiological and metabolic versatility and evolution through extensive horizontal gene transfer.</title>
        <authorList>
            <person name="Yagi J.M."/>
            <person name="Sims D."/>
            <person name="Brettin T."/>
            <person name="Bruce D."/>
            <person name="Madsen E.L."/>
        </authorList>
    </citation>
    <scope>NUCLEOTIDE SEQUENCE [LARGE SCALE GENOMIC DNA]</scope>
    <source>
        <strain evidence="3">CJ2</strain>
    </source>
</reference>
<feature type="signal peptide" evidence="1">
    <location>
        <begin position="1"/>
        <end position="20"/>
    </location>
</feature>
<keyword evidence="1" id="KW-0732">Signal</keyword>
<organism evidence="2 3">
    <name type="scientific">Polaromonas naphthalenivorans (strain CJ2)</name>
    <dbReference type="NCBI Taxonomy" id="365044"/>
    <lineage>
        <taxon>Bacteria</taxon>
        <taxon>Pseudomonadati</taxon>
        <taxon>Pseudomonadota</taxon>
        <taxon>Betaproteobacteria</taxon>
        <taxon>Burkholderiales</taxon>
        <taxon>Comamonadaceae</taxon>
        <taxon>Polaromonas</taxon>
    </lineage>
</organism>
<dbReference type="OrthoDB" id="5510573at2"/>
<sequence length="223" mass="22596">MQSRLRLALLASAAILGACAPMPSTSPHPMSPMSFFVTSANPGKGADLGGLAGADAYCQTLAASANAGGKNWRAYLSAPASGASPAVNARERIGRGPWQNARGVVVATSVDNLHSADNQLTKQNSLTEKGEVVSGRGDAVNMHDMLTGSTADGRLDTSAPDTTCGGWTQSGAGSAIVGHHDRIGINESAPMKSWNASHATPGCSPEALKSVGGAGLFYCFAAN</sequence>
<evidence type="ECO:0008006" key="4">
    <source>
        <dbReference type="Google" id="ProtNLM"/>
    </source>
</evidence>
<accession>A1VT94</accession>
<protein>
    <recommendedName>
        <fullName evidence="4">Lectin</fullName>
    </recommendedName>
</protein>
<keyword evidence="3" id="KW-1185">Reference proteome</keyword>
<dbReference type="KEGG" id="pna:Pnap_3576"/>
<gene>
    <name evidence="2" type="ordered locus">Pnap_3576</name>
</gene>